<accession>A0A1F6THP2</accession>
<dbReference type="InterPro" id="IPR017937">
    <property type="entry name" value="Thioredoxin_CS"/>
</dbReference>
<dbReference type="InterPro" id="IPR050553">
    <property type="entry name" value="Thioredoxin_ResA/DsbE_sf"/>
</dbReference>
<dbReference type="PANTHER" id="PTHR42852">
    <property type="entry name" value="THIOL:DISULFIDE INTERCHANGE PROTEIN DSBE"/>
    <property type="match status" value="1"/>
</dbReference>
<evidence type="ECO:0000313" key="6">
    <source>
        <dbReference type="EMBL" id="OGI44608.1"/>
    </source>
</evidence>
<keyword evidence="3" id="KW-1015">Disulfide bond</keyword>
<evidence type="ECO:0000256" key="3">
    <source>
        <dbReference type="ARBA" id="ARBA00023157"/>
    </source>
</evidence>
<dbReference type="GO" id="GO:0030313">
    <property type="term" value="C:cell envelope"/>
    <property type="evidence" value="ECO:0007669"/>
    <property type="project" value="UniProtKB-SubCell"/>
</dbReference>
<dbReference type="GO" id="GO:0017004">
    <property type="term" value="P:cytochrome complex assembly"/>
    <property type="evidence" value="ECO:0007669"/>
    <property type="project" value="UniProtKB-KW"/>
</dbReference>
<dbReference type="SUPFAM" id="SSF52833">
    <property type="entry name" value="Thioredoxin-like"/>
    <property type="match status" value="1"/>
</dbReference>
<dbReference type="InterPro" id="IPR013766">
    <property type="entry name" value="Thioredoxin_domain"/>
</dbReference>
<dbReference type="InterPro" id="IPR036249">
    <property type="entry name" value="Thioredoxin-like_sf"/>
</dbReference>
<comment type="caution">
    <text evidence="6">The sequence shown here is derived from an EMBL/GenBank/DDBJ whole genome shotgun (WGS) entry which is preliminary data.</text>
</comment>
<comment type="subcellular location">
    <subcellularLocation>
        <location evidence="1">Cell envelope</location>
    </subcellularLocation>
</comment>
<dbReference type="Pfam" id="PF00578">
    <property type="entry name" value="AhpC-TSA"/>
    <property type="match status" value="1"/>
</dbReference>
<evidence type="ECO:0000313" key="7">
    <source>
        <dbReference type="Proteomes" id="UP000179344"/>
    </source>
</evidence>
<dbReference type="Gene3D" id="3.40.30.10">
    <property type="entry name" value="Glutaredoxin"/>
    <property type="match status" value="1"/>
</dbReference>
<name>A0A1F6THP2_9PROT</name>
<feature type="domain" description="Thioredoxin" evidence="5">
    <location>
        <begin position="29"/>
        <end position="175"/>
    </location>
</feature>
<evidence type="ECO:0000259" key="5">
    <source>
        <dbReference type="PROSITE" id="PS51352"/>
    </source>
</evidence>
<dbReference type="PROSITE" id="PS51352">
    <property type="entry name" value="THIOREDOXIN_2"/>
    <property type="match status" value="1"/>
</dbReference>
<evidence type="ECO:0000256" key="4">
    <source>
        <dbReference type="ARBA" id="ARBA00023284"/>
    </source>
</evidence>
<dbReference type="PANTHER" id="PTHR42852:SF6">
    <property type="entry name" value="THIOL:DISULFIDE INTERCHANGE PROTEIN DSBE"/>
    <property type="match status" value="1"/>
</dbReference>
<evidence type="ECO:0000256" key="2">
    <source>
        <dbReference type="ARBA" id="ARBA00022748"/>
    </source>
</evidence>
<dbReference type="InterPro" id="IPR000866">
    <property type="entry name" value="AhpC/TSA"/>
</dbReference>
<dbReference type="CDD" id="cd02966">
    <property type="entry name" value="TlpA_like_family"/>
    <property type="match status" value="1"/>
</dbReference>
<evidence type="ECO:0000256" key="1">
    <source>
        <dbReference type="ARBA" id="ARBA00004196"/>
    </source>
</evidence>
<dbReference type="GO" id="GO:0015036">
    <property type="term" value="F:disulfide oxidoreductase activity"/>
    <property type="evidence" value="ECO:0007669"/>
    <property type="project" value="UniProtKB-ARBA"/>
</dbReference>
<dbReference type="GO" id="GO:0016209">
    <property type="term" value="F:antioxidant activity"/>
    <property type="evidence" value="ECO:0007669"/>
    <property type="project" value="InterPro"/>
</dbReference>
<protein>
    <recommendedName>
        <fullName evidence="5">Thioredoxin domain-containing protein</fullName>
    </recommendedName>
</protein>
<keyword evidence="4" id="KW-0676">Redox-active center</keyword>
<dbReference type="AlphaFoldDB" id="A0A1F6THP2"/>
<dbReference type="Proteomes" id="UP000179344">
    <property type="component" value="Unassembled WGS sequence"/>
</dbReference>
<dbReference type="PROSITE" id="PS00194">
    <property type="entry name" value="THIOREDOXIN_1"/>
    <property type="match status" value="1"/>
</dbReference>
<sequence length="180" mass="19387">MAIITRNTVLAAAALAALAGGYFLSRLLLAPPTPAPPVAPAELALPDLEGETHRIADWRGKVVLVNFWATWCGPCREEIPMLMALQKRFASRGLQVLGLAVDSKENVLAFRDKLGINYPLLIGGDGVLKIMAHYGNSMGSLPYTVILGPDGEASRRHLGALTRKQAENLIKPQLLRLSSP</sequence>
<organism evidence="6 7">
    <name type="scientific">Candidatus Muproteobacteria bacterium RBG_16_65_31</name>
    <dbReference type="NCBI Taxonomy" id="1817759"/>
    <lineage>
        <taxon>Bacteria</taxon>
        <taxon>Pseudomonadati</taxon>
        <taxon>Pseudomonadota</taxon>
        <taxon>Candidatus Muproteobacteria</taxon>
    </lineage>
</organism>
<proteinExistence type="predicted"/>
<reference evidence="6 7" key="1">
    <citation type="journal article" date="2016" name="Nat. Commun.">
        <title>Thousands of microbial genomes shed light on interconnected biogeochemical processes in an aquifer system.</title>
        <authorList>
            <person name="Anantharaman K."/>
            <person name="Brown C.T."/>
            <person name="Hug L.A."/>
            <person name="Sharon I."/>
            <person name="Castelle C.J."/>
            <person name="Probst A.J."/>
            <person name="Thomas B.C."/>
            <person name="Singh A."/>
            <person name="Wilkins M.J."/>
            <person name="Karaoz U."/>
            <person name="Brodie E.L."/>
            <person name="Williams K.H."/>
            <person name="Hubbard S.S."/>
            <person name="Banfield J.F."/>
        </authorList>
    </citation>
    <scope>NUCLEOTIDE SEQUENCE [LARGE SCALE GENOMIC DNA]</scope>
</reference>
<dbReference type="EMBL" id="MFST01000041">
    <property type="protein sequence ID" value="OGI44608.1"/>
    <property type="molecule type" value="Genomic_DNA"/>
</dbReference>
<gene>
    <name evidence="6" type="ORF">A2V92_06810</name>
</gene>
<keyword evidence="2" id="KW-0201">Cytochrome c-type biogenesis</keyword>